<dbReference type="Proteomes" id="UP000018461">
    <property type="component" value="Unassembled WGS sequence"/>
</dbReference>
<dbReference type="EMBL" id="AFZC02000003">
    <property type="protein sequence ID" value="EHL11313.1"/>
    <property type="molecule type" value="Genomic_DNA"/>
</dbReference>
<dbReference type="GO" id="GO:0000976">
    <property type="term" value="F:transcription cis-regulatory region binding"/>
    <property type="evidence" value="ECO:0007669"/>
    <property type="project" value="TreeGrafter"/>
</dbReference>
<proteinExistence type="predicted"/>
<dbReference type="PATRIC" id="fig|796943.3.peg.1292"/>
<dbReference type="STRING" id="796943.HMPREF9625_00880"/>
<dbReference type="AlphaFoldDB" id="G9WNE7"/>
<dbReference type="RefSeq" id="WP_009534738.1">
    <property type="nucleotide sequence ID" value="NZ_KE148312.1"/>
</dbReference>
<dbReference type="HOGENOM" id="CLU_037628_6_0_9"/>
<keyword evidence="1" id="KW-0805">Transcription regulation</keyword>
<dbReference type="Gene3D" id="1.10.260.40">
    <property type="entry name" value="lambda repressor-like DNA-binding domains"/>
    <property type="match status" value="1"/>
</dbReference>
<dbReference type="Pfam" id="PF00356">
    <property type="entry name" value="LacI"/>
    <property type="match status" value="1"/>
</dbReference>
<dbReference type="InterPro" id="IPR028082">
    <property type="entry name" value="Peripla_BP_I"/>
</dbReference>
<keyword evidence="3" id="KW-0804">Transcription</keyword>
<evidence type="ECO:0000256" key="3">
    <source>
        <dbReference type="ARBA" id="ARBA00023163"/>
    </source>
</evidence>
<evidence type="ECO:0000313" key="7">
    <source>
        <dbReference type="Proteomes" id="UP000018461"/>
    </source>
</evidence>
<sequence length="384" mass="43849">MARIKDIAKLAKVSPSTVSNVIHKRANKVSPEIYARVEKILEEENYVTHMGARMLSKKGSKLIALILAYKRIEKESIVEDPFVSSVVGAVQLALQNAGYFLLLYSNPDMDECARISKEWNVEGIILLGAKREGYYKIREFLSVPVVSIDTPFSKDDRSYVNVGLEDFNAAKEMTRYLLSMGHQKIAFFSLTEGGDLLERRYIDSERYAGYKEAMEEVKLSAGLWHNLSFTEVERKKQYLSFYEEKFFQATALFVTADIMALELIRFCEDWGIKIPEDLSIVGFDGIKIGKVLHPMLTTMEQDSAEKGRRAVKELLSLIRGEEFLSPCEERKKGSEQGCGNRKYNDREDNDREDNDGEYSVREHICKNIRLPAKLFIGETVSKLE</sequence>
<dbReference type="SMART" id="SM00354">
    <property type="entry name" value="HTH_LACI"/>
    <property type="match status" value="1"/>
</dbReference>
<name>G9WNE7_9FIRM</name>
<keyword evidence="2" id="KW-0238">DNA-binding</keyword>
<reference evidence="6" key="1">
    <citation type="submission" date="2011-08" db="EMBL/GenBank/DDBJ databases">
        <authorList>
            <consortium name="The Broad Institute Genome Sequencing Platform"/>
            <person name="Earl A."/>
            <person name="Ward D."/>
            <person name="Feldgarden M."/>
            <person name="Gevers D."/>
            <person name="Sizova M."/>
            <person name="Hazen A."/>
            <person name="Epstein S."/>
            <person name="Young S.K."/>
            <person name="Zeng Q."/>
            <person name="Gargeya S."/>
            <person name="Fitzgerald M."/>
            <person name="Haas B."/>
            <person name="Abouelleil A."/>
            <person name="Alvarado L."/>
            <person name="Arachchi H.M."/>
            <person name="Berlin A."/>
            <person name="Brown A."/>
            <person name="Chapman S.B."/>
            <person name="Chen Z."/>
            <person name="Dunbar C."/>
            <person name="Freedman E."/>
            <person name="Gearin G."/>
            <person name="Gellesch M."/>
            <person name="Goldberg J."/>
            <person name="Griggs A."/>
            <person name="Gujja S."/>
            <person name="Heiman D."/>
            <person name="Howarth C."/>
            <person name="Larson L."/>
            <person name="Lui A."/>
            <person name="MacDonald P.J.P."/>
            <person name="Montmayeur A."/>
            <person name="Murphy C."/>
            <person name="Neiman D."/>
            <person name="Pearson M."/>
            <person name="Priest M."/>
            <person name="Roberts A."/>
            <person name="Saif S."/>
            <person name="Shea T."/>
            <person name="Shenoy N."/>
            <person name="Sisk P."/>
            <person name="Stolte C."/>
            <person name="Sykes S."/>
            <person name="Wortman J."/>
            <person name="Nusbaum C."/>
            <person name="Birren B."/>
        </authorList>
    </citation>
    <scope>NUCLEOTIDE SEQUENCE</scope>
    <source>
        <strain evidence="6">ACB1</strain>
    </source>
</reference>
<keyword evidence="7" id="KW-1185">Reference proteome</keyword>
<dbReference type="PROSITE" id="PS50932">
    <property type="entry name" value="HTH_LACI_2"/>
    <property type="match status" value="1"/>
</dbReference>
<gene>
    <name evidence="6" type="ORF">HMPREF9625_00880</name>
</gene>
<dbReference type="SUPFAM" id="SSF47413">
    <property type="entry name" value="lambda repressor-like DNA-binding domains"/>
    <property type="match status" value="1"/>
</dbReference>
<evidence type="ECO:0000256" key="4">
    <source>
        <dbReference type="SAM" id="MobiDB-lite"/>
    </source>
</evidence>
<evidence type="ECO:0000256" key="1">
    <source>
        <dbReference type="ARBA" id="ARBA00023015"/>
    </source>
</evidence>
<dbReference type="SUPFAM" id="SSF53822">
    <property type="entry name" value="Periplasmic binding protein-like I"/>
    <property type="match status" value="1"/>
</dbReference>
<dbReference type="PANTHER" id="PTHR30146:SF24">
    <property type="entry name" value="XYLOSE OPERON REGULATORY PROTEIN"/>
    <property type="match status" value="1"/>
</dbReference>
<evidence type="ECO:0000259" key="5">
    <source>
        <dbReference type="PROSITE" id="PS50932"/>
    </source>
</evidence>
<dbReference type="CDD" id="cd01392">
    <property type="entry name" value="HTH_LacI"/>
    <property type="match status" value="1"/>
</dbReference>
<accession>G9WNE7</accession>
<dbReference type="GO" id="GO:0003700">
    <property type="term" value="F:DNA-binding transcription factor activity"/>
    <property type="evidence" value="ECO:0007669"/>
    <property type="project" value="TreeGrafter"/>
</dbReference>
<dbReference type="InterPro" id="IPR010982">
    <property type="entry name" value="Lambda_DNA-bd_dom_sf"/>
</dbReference>
<dbReference type="InterPro" id="IPR000843">
    <property type="entry name" value="HTH_LacI"/>
</dbReference>
<dbReference type="Gene3D" id="3.40.50.2300">
    <property type="match status" value="2"/>
</dbReference>
<feature type="region of interest" description="Disordered" evidence="4">
    <location>
        <begin position="328"/>
        <end position="357"/>
    </location>
</feature>
<reference evidence="6" key="2">
    <citation type="submission" date="2013-03" db="EMBL/GenBank/DDBJ databases">
        <title>The Genome Sequence of Oribacterium sp. ACB1.</title>
        <authorList>
            <consortium name="The Broad Institute Genomics Platform"/>
            <consortium name="The Broad Institute Genome Sequencing Center for Infectious Disease"/>
            <person name="Earl A."/>
            <person name="Ward D."/>
            <person name="Feldgarden M."/>
            <person name="Gevers D."/>
            <person name="Sizova M."/>
            <person name="Hazen A."/>
            <person name="Epstein S."/>
            <person name="Walker B."/>
            <person name="Young S."/>
            <person name="Zeng Q."/>
            <person name="Gargeya S."/>
            <person name="Fitzgerald M."/>
            <person name="Haas B."/>
            <person name="Abouelleil A."/>
            <person name="Allen A.W."/>
            <person name="Alvarado L."/>
            <person name="Arachchi H.M."/>
            <person name="Berlin A.M."/>
            <person name="Chapman S.B."/>
            <person name="Gainer-Dewar J."/>
            <person name="Goldberg J."/>
            <person name="Griggs A."/>
            <person name="Gujja S."/>
            <person name="Hansen M."/>
            <person name="Howarth C."/>
            <person name="Imamovic A."/>
            <person name="Ireland A."/>
            <person name="Larimer J."/>
            <person name="McCowan C."/>
            <person name="Murphy C."/>
            <person name="Pearson M."/>
            <person name="Poon T.W."/>
            <person name="Priest M."/>
            <person name="Roberts A."/>
            <person name="Saif S."/>
            <person name="Shea T."/>
            <person name="Sisk P."/>
            <person name="Sykes S."/>
            <person name="Wortman J."/>
            <person name="Nusbaum C."/>
            <person name="Birren B."/>
        </authorList>
    </citation>
    <scope>NUCLEOTIDE SEQUENCE [LARGE SCALE GENOMIC DNA]</scope>
    <source>
        <strain evidence="6">ACB1</strain>
    </source>
</reference>
<evidence type="ECO:0000313" key="6">
    <source>
        <dbReference type="EMBL" id="EHL11313.1"/>
    </source>
</evidence>
<feature type="domain" description="HTH lacI-type" evidence="5">
    <location>
        <begin position="2"/>
        <end position="57"/>
    </location>
</feature>
<dbReference type="InterPro" id="IPR046335">
    <property type="entry name" value="LacI/GalR-like_sensor"/>
</dbReference>
<organism evidence="6 7">
    <name type="scientific">Oribacterium parvum ACB1</name>
    <dbReference type="NCBI Taxonomy" id="796943"/>
    <lineage>
        <taxon>Bacteria</taxon>
        <taxon>Bacillati</taxon>
        <taxon>Bacillota</taxon>
        <taxon>Clostridia</taxon>
        <taxon>Lachnospirales</taxon>
        <taxon>Lachnospiraceae</taxon>
        <taxon>Oribacterium</taxon>
    </lineage>
</organism>
<dbReference type="PANTHER" id="PTHR30146">
    <property type="entry name" value="LACI-RELATED TRANSCRIPTIONAL REPRESSOR"/>
    <property type="match status" value="1"/>
</dbReference>
<protein>
    <recommendedName>
        <fullName evidence="5">HTH lacI-type domain-containing protein</fullName>
    </recommendedName>
</protein>
<evidence type="ECO:0000256" key="2">
    <source>
        <dbReference type="ARBA" id="ARBA00023125"/>
    </source>
</evidence>
<dbReference type="Pfam" id="PF13377">
    <property type="entry name" value="Peripla_BP_3"/>
    <property type="match status" value="1"/>
</dbReference>
<comment type="caution">
    <text evidence="6">The sequence shown here is derived from an EMBL/GenBank/DDBJ whole genome shotgun (WGS) entry which is preliminary data.</text>
</comment>
<dbReference type="CDD" id="cd06267">
    <property type="entry name" value="PBP1_LacI_sugar_binding-like"/>
    <property type="match status" value="1"/>
</dbReference>